<organism evidence="2 3">
    <name type="scientific">Brevibacterium casei</name>
    <dbReference type="NCBI Taxonomy" id="33889"/>
    <lineage>
        <taxon>Bacteria</taxon>
        <taxon>Bacillati</taxon>
        <taxon>Actinomycetota</taxon>
        <taxon>Actinomycetes</taxon>
        <taxon>Micrococcales</taxon>
        <taxon>Brevibacteriaceae</taxon>
        <taxon>Brevibacterium</taxon>
    </lineage>
</organism>
<dbReference type="AlphaFoldDB" id="A0A7T3ZZW3"/>
<evidence type="ECO:0000256" key="1">
    <source>
        <dbReference type="SAM" id="MobiDB-lite"/>
    </source>
</evidence>
<evidence type="ECO:0000313" key="2">
    <source>
        <dbReference type="EMBL" id="QQB14650.1"/>
    </source>
</evidence>
<sequence>MEITTDSVRRLVEHCRGLLDGVPGERPPIGYPASLALCLIDAIYATGSHPTAVAHIIARYVARHGFVDGAKSLRYSIAAAGGSRAWAETVAHNLKPANTHPGAPLKAEVVNQATRLMADHDIETVPDLLSAVAADPADNAVISAWRTLPSQSSAVTYFHLLALAGSDHLQSDRAVLRHLTEVVADGAERDAGNAESSGAESGAAPDIGVPVAPDGGASAMEMESPNRETLQPDEARELIAEAAGLLGLGTGEVGRLVWQAAHRRILAVTEPHAVLAEAKV</sequence>
<protein>
    <recommendedName>
        <fullName evidence="4">Heme peroxidase</fullName>
    </recommendedName>
</protein>
<feature type="compositionally biased region" description="Low complexity" evidence="1">
    <location>
        <begin position="193"/>
        <end position="204"/>
    </location>
</feature>
<proteinExistence type="predicted"/>
<evidence type="ECO:0000313" key="3">
    <source>
        <dbReference type="Proteomes" id="UP000595374"/>
    </source>
</evidence>
<reference evidence="2 3" key="1">
    <citation type="submission" date="2020-12" db="EMBL/GenBank/DDBJ databases">
        <title>FDA dAtabase for Regulatory Grade micrObial Sequences (FDA-ARGOS): Supporting development and validation of Infectious Disease Dx tests.</title>
        <authorList>
            <person name="Sproer C."/>
            <person name="Gronow S."/>
            <person name="Severitt S."/>
            <person name="Schroder I."/>
            <person name="Tallon L."/>
            <person name="Sadzewicz L."/>
            <person name="Zhao X."/>
            <person name="Boylan J."/>
            <person name="Ott S."/>
            <person name="Bowen H."/>
            <person name="Vavikolanu K."/>
            <person name="Mehta A."/>
            <person name="Aluvathingal J."/>
            <person name="Nadendla S."/>
            <person name="Lowell S."/>
            <person name="Myers T."/>
            <person name="Yan Y."/>
            <person name="Sichtig H."/>
        </authorList>
    </citation>
    <scope>NUCLEOTIDE SEQUENCE [LARGE SCALE GENOMIC DNA]</scope>
    <source>
        <strain evidence="2 3">FDAARGOS_990</strain>
    </source>
</reference>
<evidence type="ECO:0008006" key="4">
    <source>
        <dbReference type="Google" id="ProtNLM"/>
    </source>
</evidence>
<dbReference type="EMBL" id="CP065989">
    <property type="protein sequence ID" value="QQB14650.1"/>
    <property type="molecule type" value="Genomic_DNA"/>
</dbReference>
<name>A0A7T3ZZW3_9MICO</name>
<dbReference type="RefSeq" id="WP_198499705.1">
    <property type="nucleotide sequence ID" value="NZ_CP065989.1"/>
</dbReference>
<gene>
    <name evidence="2" type="ORF">I6H47_01235</name>
</gene>
<accession>A0A7T3ZZW3</accession>
<feature type="region of interest" description="Disordered" evidence="1">
    <location>
        <begin position="187"/>
        <end position="230"/>
    </location>
</feature>
<dbReference type="Proteomes" id="UP000595374">
    <property type="component" value="Chromosome"/>
</dbReference>